<gene>
    <name evidence="2" type="ORF">C798_13455</name>
</gene>
<accession>A0A6M3ZRK8</accession>
<dbReference type="AlphaFoldDB" id="A0A6M3ZRK8"/>
<evidence type="ECO:0000313" key="2">
    <source>
        <dbReference type="EMBL" id="QJQ01206.1"/>
    </source>
</evidence>
<organism evidence="2 3">
    <name type="scientific">Herbaspirillum rubrisubalbicans Os34</name>
    <dbReference type="NCBI Taxonomy" id="1235827"/>
    <lineage>
        <taxon>Bacteria</taxon>
        <taxon>Pseudomonadati</taxon>
        <taxon>Pseudomonadota</taxon>
        <taxon>Betaproteobacteria</taxon>
        <taxon>Burkholderiales</taxon>
        <taxon>Oxalobacteraceae</taxon>
        <taxon>Herbaspirillum</taxon>
    </lineage>
</organism>
<dbReference type="EMBL" id="CP008956">
    <property type="protein sequence ID" value="QJQ01206.1"/>
    <property type="molecule type" value="Genomic_DNA"/>
</dbReference>
<evidence type="ECO:0000256" key="1">
    <source>
        <dbReference type="SAM" id="MobiDB-lite"/>
    </source>
</evidence>
<proteinExistence type="predicted"/>
<feature type="region of interest" description="Disordered" evidence="1">
    <location>
        <begin position="1"/>
        <end position="35"/>
    </location>
</feature>
<evidence type="ECO:0008006" key="4">
    <source>
        <dbReference type="Google" id="ProtNLM"/>
    </source>
</evidence>
<sequence length="789" mass="85614">MHSEVSPLALAPSSSDHGQPPLAASTEDSRTHSQRIISDRRAATALLAQVRKTASAPLPQGRFASPSVAISSGELDHVALVDIQAPPADAADPVASPTLQQLARRGQLLLEYQHAVDRTLDLDHAVAAIKLRRAAEIYLPKSNLAKFLPRLPNSEHARQTRDSLYHQPIDDLLADLQRHPQNYSRTLLTDVATAHMMDALNIDVAKYARGIRAAACYEGLHSVAGRVVSTAAALVSLGVSELPGASEAIKILAEVVKILAHELPPNLINPFVTGRLRTLTDVKESFKRSGGQPVVRPEIDKSPDMGQIRHAAVFSRTALEQAITRFEQVADGEDNTEALASLVSAFTTLHELMDRTYRRRIGLNRTQSYSKTWGMAVNGIGVAGALITATVPVAGQIAGPAILGAAIPLQWGAGYLDERRNRHRYNLRANVKWGDFLLPQAAQRHFSELTAADVSEAALRQSFITQPEIQVAAIREVYEDALATLVKEQLDLERQIAAGGSQQRPLAMLQRRSGELAEVIAAATRDIDDFESFDMAHWGHIPAEGLIGRCLDDLSYLEKRNRHARLRKPGESAQIVQRYVQAFQGGISTGTSLPIIDTISNLDSLQVPGDSHQLQPAALAGAATTGAIGGTVFTAATGEVRVSKAENKRILSATPPSAVLNPPRDDPRWSLQTANRRVDLRGTAAYRRFTYTRRDEFILLGRAVGHGLISGPVGLYNMARVRGWPQAEVARSRRMLRRALDALEKAGLPRLAPPGTRADTIAAMKDELYDYPAVRSLLGQPQAGQGRPA</sequence>
<dbReference type="Proteomes" id="UP000501648">
    <property type="component" value="Chromosome"/>
</dbReference>
<name>A0A6M3ZRK8_9BURK</name>
<reference evidence="2 3" key="1">
    <citation type="journal article" date="2012" name="J. Bacteriol.">
        <title>Genome sequence of the pathogenic Herbaspirillum seropedicae strain Os34, isolated from rice roots.</title>
        <authorList>
            <person name="Ye W."/>
            <person name="Ye S."/>
            <person name="Liu J."/>
            <person name="Chang S."/>
            <person name="Chen M."/>
            <person name="Zhu B."/>
            <person name="Guo L."/>
            <person name="An Q."/>
        </authorList>
    </citation>
    <scope>NUCLEOTIDE SEQUENCE [LARGE SCALE GENOMIC DNA]</scope>
    <source>
        <strain evidence="2 3">Os34</strain>
    </source>
</reference>
<protein>
    <recommendedName>
        <fullName evidence="4">Type III effector HopAV1</fullName>
    </recommendedName>
</protein>
<evidence type="ECO:0000313" key="3">
    <source>
        <dbReference type="Proteomes" id="UP000501648"/>
    </source>
</evidence>